<dbReference type="EMBL" id="JADILW010000033">
    <property type="protein sequence ID" value="MBO8479908.1"/>
    <property type="molecule type" value="Genomic_DNA"/>
</dbReference>
<dbReference type="Proteomes" id="UP000823769">
    <property type="component" value="Unassembled WGS sequence"/>
</dbReference>
<keyword evidence="3 6" id="KW-1133">Transmembrane helix</keyword>
<proteinExistence type="predicted"/>
<keyword evidence="4 6" id="KW-0472">Membrane</keyword>
<accession>A0A9D9IYN9</accession>
<comment type="caution">
    <text evidence="7">The sequence shown here is derived from an EMBL/GenBank/DDBJ whole genome shotgun (WGS) entry which is preliminary data.</text>
</comment>
<comment type="subcellular location">
    <subcellularLocation>
        <location evidence="1">Membrane</location>
        <topology evidence="1">Single-pass membrane protein</topology>
    </subcellularLocation>
</comment>
<name>A0A9D9IYN9_9BACT</name>
<evidence type="ECO:0000256" key="4">
    <source>
        <dbReference type="ARBA" id="ARBA00023136"/>
    </source>
</evidence>
<reference evidence="7" key="1">
    <citation type="submission" date="2020-10" db="EMBL/GenBank/DDBJ databases">
        <authorList>
            <person name="Gilroy R."/>
        </authorList>
    </citation>
    <scope>NUCLEOTIDE SEQUENCE</scope>
    <source>
        <strain evidence="7">B3-1481</strain>
    </source>
</reference>
<sequence length="251" mass="27628">MKRLPREDRAGIYLTVIVHLAVLIVLLASGLGYSLGRESSFVLDFTRQDELERMQDELERLQQEAEFKEAISRKLQEELGGDVATHQNIAASDIRNLAVDEGALRDDRGTDAEQLYADAERLRQELLQGSQIQDEDYAVPAPVTPKENDEKKTEAPVYQGPSVVSYNLAGRKASRLSIPAYRCMGGGEVKVTVTVNPAGNVIDAEIDESVSSDDSCLRSYAMRAAKASRFSAKSGAAPKEIGYIIYKFIAQ</sequence>
<organism evidence="7 8">
    <name type="scientific">Candidatus Cryptobacteroides avistercoris</name>
    <dbReference type="NCBI Taxonomy" id="2840758"/>
    <lineage>
        <taxon>Bacteria</taxon>
        <taxon>Pseudomonadati</taxon>
        <taxon>Bacteroidota</taxon>
        <taxon>Bacteroidia</taxon>
        <taxon>Bacteroidales</taxon>
        <taxon>Candidatus Cryptobacteroides</taxon>
    </lineage>
</organism>
<feature type="coiled-coil region" evidence="5">
    <location>
        <begin position="44"/>
        <end position="78"/>
    </location>
</feature>
<dbReference type="SUPFAM" id="SSF74653">
    <property type="entry name" value="TolA/TonB C-terminal domain"/>
    <property type="match status" value="1"/>
</dbReference>
<protein>
    <submittedName>
        <fullName evidence="7">TonB family protein</fullName>
    </submittedName>
</protein>
<evidence type="ECO:0000313" key="8">
    <source>
        <dbReference type="Proteomes" id="UP000823769"/>
    </source>
</evidence>
<dbReference type="NCBIfam" id="TIGR01352">
    <property type="entry name" value="tonB_Cterm"/>
    <property type="match status" value="1"/>
</dbReference>
<dbReference type="GO" id="GO:0016020">
    <property type="term" value="C:membrane"/>
    <property type="evidence" value="ECO:0007669"/>
    <property type="project" value="UniProtKB-SubCell"/>
</dbReference>
<reference evidence="7" key="2">
    <citation type="journal article" date="2021" name="PeerJ">
        <title>Extensive microbial diversity within the chicken gut microbiome revealed by metagenomics and culture.</title>
        <authorList>
            <person name="Gilroy R."/>
            <person name="Ravi A."/>
            <person name="Getino M."/>
            <person name="Pursley I."/>
            <person name="Horton D.L."/>
            <person name="Alikhan N.F."/>
            <person name="Baker D."/>
            <person name="Gharbi K."/>
            <person name="Hall N."/>
            <person name="Watson M."/>
            <person name="Adriaenssens E.M."/>
            <person name="Foster-Nyarko E."/>
            <person name="Jarju S."/>
            <person name="Secka A."/>
            <person name="Antonio M."/>
            <person name="Oren A."/>
            <person name="Chaudhuri R.R."/>
            <person name="La Ragione R."/>
            <person name="Hildebrand F."/>
            <person name="Pallen M.J."/>
        </authorList>
    </citation>
    <scope>NUCLEOTIDE SEQUENCE</scope>
    <source>
        <strain evidence="7">B3-1481</strain>
    </source>
</reference>
<evidence type="ECO:0000256" key="5">
    <source>
        <dbReference type="SAM" id="Coils"/>
    </source>
</evidence>
<feature type="transmembrane region" description="Helical" evidence="6">
    <location>
        <begin position="12"/>
        <end position="35"/>
    </location>
</feature>
<keyword evidence="5" id="KW-0175">Coiled coil</keyword>
<dbReference type="AlphaFoldDB" id="A0A9D9IYN9"/>
<evidence type="ECO:0000256" key="1">
    <source>
        <dbReference type="ARBA" id="ARBA00004167"/>
    </source>
</evidence>
<evidence type="ECO:0000256" key="3">
    <source>
        <dbReference type="ARBA" id="ARBA00022989"/>
    </source>
</evidence>
<dbReference type="InterPro" id="IPR006260">
    <property type="entry name" value="TonB/TolA_C"/>
</dbReference>
<evidence type="ECO:0000313" key="7">
    <source>
        <dbReference type="EMBL" id="MBO8479908.1"/>
    </source>
</evidence>
<dbReference type="Gene3D" id="3.30.1150.10">
    <property type="match status" value="1"/>
</dbReference>
<gene>
    <name evidence="7" type="ORF">IAB76_02195</name>
</gene>
<evidence type="ECO:0000256" key="6">
    <source>
        <dbReference type="SAM" id="Phobius"/>
    </source>
</evidence>
<keyword evidence="2 6" id="KW-0812">Transmembrane</keyword>
<evidence type="ECO:0000256" key="2">
    <source>
        <dbReference type="ARBA" id="ARBA00022692"/>
    </source>
</evidence>